<name>A0AA37BQ62_9ARCH</name>
<evidence type="ECO:0000256" key="5">
    <source>
        <dbReference type="SAM" id="Phobius"/>
    </source>
</evidence>
<dbReference type="InterPro" id="IPR013525">
    <property type="entry name" value="ABC2_TM"/>
</dbReference>
<dbReference type="InterPro" id="IPR047817">
    <property type="entry name" value="ABC2_TM_bact-type"/>
</dbReference>
<feature type="transmembrane region" description="Helical" evidence="5">
    <location>
        <begin position="175"/>
        <end position="192"/>
    </location>
</feature>
<comment type="caution">
    <text evidence="7">The sequence shown here is derived from an EMBL/GenBank/DDBJ whole genome shotgun (WGS) entry which is preliminary data.</text>
</comment>
<dbReference type="PIRSF" id="PIRSF006648">
    <property type="entry name" value="DrrB"/>
    <property type="match status" value="1"/>
</dbReference>
<evidence type="ECO:0000313" key="7">
    <source>
        <dbReference type="EMBL" id="GGM69146.1"/>
    </source>
</evidence>
<evidence type="ECO:0000256" key="4">
    <source>
        <dbReference type="ARBA" id="ARBA00023136"/>
    </source>
</evidence>
<dbReference type="PROSITE" id="PS51012">
    <property type="entry name" value="ABC_TM2"/>
    <property type="match status" value="1"/>
</dbReference>
<dbReference type="PANTHER" id="PTHR43077:SF10">
    <property type="entry name" value="TRANSPORT PERMEASE PROTEIN"/>
    <property type="match status" value="1"/>
</dbReference>
<dbReference type="Proteomes" id="UP000632195">
    <property type="component" value="Unassembled WGS sequence"/>
</dbReference>
<comment type="subcellular location">
    <subcellularLocation>
        <location evidence="1">Membrane</location>
        <topology evidence="1">Multi-pass membrane protein</topology>
    </subcellularLocation>
</comment>
<evidence type="ECO:0000256" key="2">
    <source>
        <dbReference type="ARBA" id="ARBA00022692"/>
    </source>
</evidence>
<feature type="transmembrane region" description="Helical" evidence="5">
    <location>
        <begin position="231"/>
        <end position="250"/>
    </location>
</feature>
<feature type="transmembrane region" description="Helical" evidence="5">
    <location>
        <begin position="21"/>
        <end position="42"/>
    </location>
</feature>
<sequence>MSFSQFQGLFVREVKRIYRNPLVIATTIAQPFIWLAFFGSSLALAPSQFLEEYFHTTSYIEFLLPGVLSTSMLSIGMFASMSSVQDKRFGYMKRILITPTTKSTVFLSKVFGATMRGLVQIPVMVAASIAFGVRFHIPPAGWVEWILALFLLGLGFSGLFLGMTVSSTDWQTPGVISNFITMPLMFSSTALFPSTGFPVWMRDISMVNPVTFSASLGRSIVTTGTDPNLMYLAYLAIFAALTLSLGSLAARKWLKVE</sequence>
<dbReference type="PANTHER" id="PTHR43077">
    <property type="entry name" value="TRANSPORT PERMEASE YVFS-RELATED"/>
    <property type="match status" value="1"/>
</dbReference>
<dbReference type="RefSeq" id="WP_188679874.1">
    <property type="nucleotide sequence ID" value="NZ_BMNY01000001.1"/>
</dbReference>
<evidence type="ECO:0000313" key="8">
    <source>
        <dbReference type="Proteomes" id="UP000632195"/>
    </source>
</evidence>
<protein>
    <submittedName>
        <fullName evidence="7">ABC transporter</fullName>
    </submittedName>
</protein>
<evidence type="ECO:0000259" key="6">
    <source>
        <dbReference type="PROSITE" id="PS51012"/>
    </source>
</evidence>
<reference evidence="7" key="2">
    <citation type="submission" date="2022-09" db="EMBL/GenBank/DDBJ databases">
        <authorList>
            <person name="Sun Q."/>
            <person name="Ohkuma M."/>
        </authorList>
    </citation>
    <scope>NUCLEOTIDE SEQUENCE</scope>
    <source>
        <strain evidence="7">JCM 13583</strain>
    </source>
</reference>
<dbReference type="AlphaFoldDB" id="A0AA37BQ62"/>
<keyword evidence="4 5" id="KW-0472">Membrane</keyword>
<dbReference type="GO" id="GO:0140359">
    <property type="term" value="F:ABC-type transporter activity"/>
    <property type="evidence" value="ECO:0007669"/>
    <property type="project" value="InterPro"/>
</dbReference>
<keyword evidence="3 5" id="KW-1133">Transmembrane helix</keyword>
<dbReference type="InterPro" id="IPR051328">
    <property type="entry name" value="T7SS_ABC-Transporter"/>
</dbReference>
<dbReference type="EMBL" id="BMNY01000001">
    <property type="protein sequence ID" value="GGM69146.1"/>
    <property type="molecule type" value="Genomic_DNA"/>
</dbReference>
<evidence type="ECO:0000256" key="1">
    <source>
        <dbReference type="ARBA" id="ARBA00004141"/>
    </source>
</evidence>
<keyword evidence="8" id="KW-1185">Reference proteome</keyword>
<gene>
    <name evidence="7" type="ORF">GCM10007108_04090</name>
</gene>
<feature type="transmembrane region" description="Helical" evidence="5">
    <location>
        <begin position="143"/>
        <end position="163"/>
    </location>
</feature>
<feature type="domain" description="ABC transmembrane type-2" evidence="6">
    <location>
        <begin position="22"/>
        <end position="253"/>
    </location>
</feature>
<accession>A0AA37BQ62</accession>
<reference evidence="7" key="1">
    <citation type="journal article" date="2014" name="Int. J. Syst. Evol. Microbiol.">
        <title>Complete genome sequence of Corynebacterium casei LMG S-19264T (=DSM 44701T), isolated from a smear-ripened cheese.</title>
        <authorList>
            <consortium name="US DOE Joint Genome Institute (JGI-PGF)"/>
            <person name="Walter F."/>
            <person name="Albersmeier A."/>
            <person name="Kalinowski J."/>
            <person name="Ruckert C."/>
        </authorList>
    </citation>
    <scope>NUCLEOTIDE SEQUENCE</scope>
    <source>
        <strain evidence="7">JCM 13583</strain>
    </source>
</reference>
<feature type="transmembrane region" description="Helical" evidence="5">
    <location>
        <begin position="62"/>
        <end position="84"/>
    </location>
</feature>
<evidence type="ECO:0000256" key="3">
    <source>
        <dbReference type="ARBA" id="ARBA00022989"/>
    </source>
</evidence>
<keyword evidence="2 5" id="KW-0812">Transmembrane</keyword>
<proteinExistence type="predicted"/>
<dbReference type="Pfam" id="PF01061">
    <property type="entry name" value="ABC2_membrane"/>
    <property type="match status" value="1"/>
</dbReference>
<dbReference type="GO" id="GO:0043190">
    <property type="term" value="C:ATP-binding cassette (ABC) transporter complex"/>
    <property type="evidence" value="ECO:0007669"/>
    <property type="project" value="InterPro"/>
</dbReference>
<dbReference type="InterPro" id="IPR000412">
    <property type="entry name" value="ABC_2_transport"/>
</dbReference>
<organism evidence="7 8">
    <name type="scientific">Thermogymnomonas acidicola</name>
    <dbReference type="NCBI Taxonomy" id="399579"/>
    <lineage>
        <taxon>Archaea</taxon>
        <taxon>Methanobacteriati</taxon>
        <taxon>Thermoplasmatota</taxon>
        <taxon>Thermoplasmata</taxon>
        <taxon>Thermoplasmatales</taxon>
        <taxon>Thermogymnomonas</taxon>
    </lineage>
</organism>